<evidence type="ECO:0000259" key="8">
    <source>
        <dbReference type="Pfam" id="PF01895"/>
    </source>
</evidence>
<reference evidence="9 10" key="1">
    <citation type="submission" date="2019-04" db="EMBL/GenBank/DDBJ databases">
        <authorList>
            <person name="Embree M."/>
            <person name="Gaffney J.R."/>
        </authorList>
    </citation>
    <scope>NUCLEOTIDE SEQUENCE [LARGE SCALE GENOMIC DNA]</scope>
    <source>
        <strain evidence="9 10">JE7A12</strain>
    </source>
</reference>
<evidence type="ECO:0000256" key="3">
    <source>
        <dbReference type="ARBA" id="ARBA00011738"/>
    </source>
</evidence>
<feature type="domain" description="PhoU" evidence="8">
    <location>
        <begin position="19"/>
        <end position="106"/>
    </location>
</feature>
<dbReference type="InterPro" id="IPR028366">
    <property type="entry name" value="PhoU"/>
</dbReference>
<evidence type="ECO:0000256" key="1">
    <source>
        <dbReference type="ARBA" id="ARBA00004496"/>
    </source>
</evidence>
<evidence type="ECO:0000256" key="6">
    <source>
        <dbReference type="ARBA" id="ARBA00022592"/>
    </source>
</evidence>
<accession>A0A4P8XTK6</accession>
<dbReference type="RefSeq" id="WP_138156386.1">
    <property type="nucleotide sequence ID" value="NZ_CP039381.1"/>
</dbReference>
<evidence type="ECO:0000256" key="5">
    <source>
        <dbReference type="ARBA" id="ARBA00022490"/>
    </source>
</evidence>
<dbReference type="GO" id="GO:0005737">
    <property type="term" value="C:cytoplasm"/>
    <property type="evidence" value="ECO:0007669"/>
    <property type="project" value="UniProtKB-SubCell"/>
</dbReference>
<evidence type="ECO:0000313" key="10">
    <source>
        <dbReference type="Proteomes" id="UP000301475"/>
    </source>
</evidence>
<feature type="domain" description="PhoU" evidence="8">
    <location>
        <begin position="122"/>
        <end position="206"/>
    </location>
</feature>
<comment type="similarity">
    <text evidence="2 7">Belongs to the PhoU family.</text>
</comment>
<dbReference type="Pfam" id="PF01895">
    <property type="entry name" value="PhoU"/>
    <property type="match status" value="2"/>
</dbReference>
<evidence type="ECO:0000256" key="7">
    <source>
        <dbReference type="PIRNR" id="PIRNR003107"/>
    </source>
</evidence>
<sequence>MRDNFNRQLEDLYSSVKYMGSLCEKAIENASQTVVGDNADKIKEYAKNVNFYEKEINHSEDYIEKLCMGLLLHQQPVASDLRTVSSALKLISDMERIGDQASDITELSGYINNCEFNGKIHLKDMFKATIDLVKKAVTSFSEKNLEMAQSAILDDDIIDNYFDKVKIELIQMIQSNTDAELCVDLLMVAKYLERIGDHSVNIAEWVVYSITGVHKDMN</sequence>
<comment type="function">
    <text evidence="7">Plays a role in the regulation of phosphate uptake.</text>
</comment>
<dbReference type="GO" id="GO:0006817">
    <property type="term" value="P:phosphate ion transport"/>
    <property type="evidence" value="ECO:0007669"/>
    <property type="project" value="UniProtKB-KW"/>
</dbReference>
<dbReference type="GO" id="GO:0045936">
    <property type="term" value="P:negative regulation of phosphate metabolic process"/>
    <property type="evidence" value="ECO:0007669"/>
    <property type="project" value="InterPro"/>
</dbReference>
<evidence type="ECO:0000313" key="9">
    <source>
        <dbReference type="EMBL" id="QCT06301.1"/>
    </source>
</evidence>
<dbReference type="OrthoDB" id="9814256at2"/>
<comment type="subcellular location">
    <subcellularLocation>
        <location evidence="1 7">Cytoplasm</location>
    </subcellularLocation>
</comment>
<dbReference type="KEGG" id="ruj:E5Z56_02550"/>
<keyword evidence="6 7" id="KW-0592">Phosphate transport</keyword>
<dbReference type="GO" id="GO:0030643">
    <property type="term" value="P:intracellular phosphate ion homeostasis"/>
    <property type="evidence" value="ECO:0007669"/>
    <property type="project" value="InterPro"/>
</dbReference>
<dbReference type="Gene3D" id="1.20.58.220">
    <property type="entry name" value="Phosphate transport system protein phou homolog 2, domain 2"/>
    <property type="match status" value="1"/>
</dbReference>
<dbReference type="FunFam" id="1.20.58.220:FF:000004">
    <property type="entry name" value="Phosphate-specific transport system accessory protein PhoU"/>
    <property type="match status" value="1"/>
</dbReference>
<dbReference type="EMBL" id="CP039381">
    <property type="protein sequence ID" value="QCT06301.1"/>
    <property type="molecule type" value="Genomic_DNA"/>
</dbReference>
<dbReference type="AlphaFoldDB" id="A0A4P8XTK6"/>
<comment type="subunit">
    <text evidence="3 7">Homodimer.</text>
</comment>
<organism evidence="9 10">
    <name type="scientific">Ruminococcus bovis</name>
    <dbReference type="NCBI Taxonomy" id="2564099"/>
    <lineage>
        <taxon>Bacteria</taxon>
        <taxon>Bacillati</taxon>
        <taxon>Bacillota</taxon>
        <taxon>Clostridia</taxon>
        <taxon>Eubacteriales</taxon>
        <taxon>Oscillospiraceae</taxon>
        <taxon>Ruminococcus</taxon>
    </lineage>
</organism>
<protein>
    <recommendedName>
        <fullName evidence="7">Phosphate-specific transport system accessory protein PhoU</fullName>
    </recommendedName>
</protein>
<evidence type="ECO:0000256" key="2">
    <source>
        <dbReference type="ARBA" id="ARBA00008107"/>
    </source>
</evidence>
<dbReference type="NCBIfam" id="TIGR02135">
    <property type="entry name" value="phoU_full"/>
    <property type="match status" value="1"/>
</dbReference>
<dbReference type="Proteomes" id="UP000301475">
    <property type="component" value="Chromosome"/>
</dbReference>
<keyword evidence="5 7" id="KW-0963">Cytoplasm</keyword>
<name>A0A4P8XTK6_9FIRM</name>
<dbReference type="PANTHER" id="PTHR42930:SF3">
    <property type="entry name" value="PHOSPHATE-SPECIFIC TRANSPORT SYSTEM ACCESSORY PROTEIN PHOU"/>
    <property type="match status" value="1"/>
</dbReference>
<proteinExistence type="inferred from homology"/>
<keyword evidence="4 7" id="KW-0813">Transport</keyword>
<dbReference type="InterPro" id="IPR038078">
    <property type="entry name" value="PhoU-like_sf"/>
</dbReference>
<keyword evidence="10" id="KW-1185">Reference proteome</keyword>
<dbReference type="SUPFAM" id="SSF109755">
    <property type="entry name" value="PhoU-like"/>
    <property type="match status" value="1"/>
</dbReference>
<dbReference type="PIRSF" id="PIRSF003107">
    <property type="entry name" value="PhoU"/>
    <property type="match status" value="1"/>
</dbReference>
<evidence type="ECO:0000256" key="4">
    <source>
        <dbReference type="ARBA" id="ARBA00022448"/>
    </source>
</evidence>
<dbReference type="InterPro" id="IPR026022">
    <property type="entry name" value="PhoU_dom"/>
</dbReference>
<gene>
    <name evidence="9" type="primary">phoU</name>
    <name evidence="9" type="ORF">E5Z56_02550</name>
</gene>
<dbReference type="PANTHER" id="PTHR42930">
    <property type="entry name" value="PHOSPHATE-SPECIFIC TRANSPORT SYSTEM ACCESSORY PROTEIN PHOU"/>
    <property type="match status" value="1"/>
</dbReference>